<reference evidence="2 3" key="1">
    <citation type="journal article" date="2018" name="Front. Microbiol.">
        <title>Genome-Wide Analysis of Corynespora cassiicola Leaf Fall Disease Putative Effectors.</title>
        <authorList>
            <person name="Lopez D."/>
            <person name="Ribeiro S."/>
            <person name="Label P."/>
            <person name="Fumanal B."/>
            <person name="Venisse J.S."/>
            <person name="Kohler A."/>
            <person name="de Oliveira R.R."/>
            <person name="Labutti K."/>
            <person name="Lipzen A."/>
            <person name="Lail K."/>
            <person name="Bauer D."/>
            <person name="Ohm R.A."/>
            <person name="Barry K.W."/>
            <person name="Spatafora J."/>
            <person name="Grigoriev I.V."/>
            <person name="Martin F.M."/>
            <person name="Pujade-Renaud V."/>
        </authorList>
    </citation>
    <scope>NUCLEOTIDE SEQUENCE [LARGE SCALE GENOMIC DNA]</scope>
    <source>
        <strain evidence="2 3">Philippines</strain>
    </source>
</reference>
<gene>
    <name evidence="2" type="ORF">BS50DRAFT_582344</name>
</gene>
<accession>A0A2T2P4V0</accession>
<evidence type="ECO:0008006" key="4">
    <source>
        <dbReference type="Google" id="ProtNLM"/>
    </source>
</evidence>
<protein>
    <recommendedName>
        <fullName evidence="4">Fungal N-terminal domain-containing protein</fullName>
    </recommendedName>
</protein>
<dbReference type="AlphaFoldDB" id="A0A2T2P4V0"/>
<dbReference type="Proteomes" id="UP000240883">
    <property type="component" value="Unassembled WGS sequence"/>
</dbReference>
<evidence type="ECO:0000313" key="2">
    <source>
        <dbReference type="EMBL" id="PSN72702.1"/>
    </source>
</evidence>
<feature type="region of interest" description="Disordered" evidence="1">
    <location>
        <begin position="336"/>
        <end position="355"/>
    </location>
</feature>
<proteinExistence type="predicted"/>
<feature type="compositionally biased region" description="Polar residues" evidence="1">
    <location>
        <begin position="278"/>
        <end position="300"/>
    </location>
</feature>
<dbReference type="EMBL" id="KZ678129">
    <property type="protein sequence ID" value="PSN72702.1"/>
    <property type="molecule type" value="Genomic_DNA"/>
</dbReference>
<organism evidence="2 3">
    <name type="scientific">Corynespora cassiicola Philippines</name>
    <dbReference type="NCBI Taxonomy" id="1448308"/>
    <lineage>
        <taxon>Eukaryota</taxon>
        <taxon>Fungi</taxon>
        <taxon>Dikarya</taxon>
        <taxon>Ascomycota</taxon>
        <taxon>Pezizomycotina</taxon>
        <taxon>Dothideomycetes</taxon>
        <taxon>Pleosporomycetidae</taxon>
        <taxon>Pleosporales</taxon>
        <taxon>Corynesporascaceae</taxon>
        <taxon>Corynespora</taxon>
    </lineage>
</organism>
<sequence>MEHQSSFSTRVVIFKPRIEAISTSILSLRALLEASEISHDSVKTLIADIQTFQYFLLLFSYHSTLDDYAIDSEAWRSIGRSAALLDNCAMLFDRLNLLFLNNKRSEYRNLKRYLQATRLEAEMHHLRLRLNVYITALSNPILLSAIYSVIPSYGSGFRRLAFKTASIWIDRLTKDCMELSCDDGISRPEDGSPVDPESLFQQREDLIMIIQAMLKAAVQVIEIDRNQTRQWIDDAKSKGSNEDNNFQAKPVPRRASVAIGALENFDTNSRDHCGSYTERPQSYHLSQSSAYQRTMDVSQTHSHEGLSGHGQGNRSIGSMADIMDLSHPFANLFLSGGTDTRPDLEDNDEPPEYRAASSNTIDRFELFQTIGSDTVSFSETGQVAQSWRFAKSCIADADFDAAITHLESMLDQSSSLYSFATQS</sequence>
<feature type="region of interest" description="Disordered" evidence="1">
    <location>
        <begin position="269"/>
        <end position="312"/>
    </location>
</feature>
<evidence type="ECO:0000313" key="3">
    <source>
        <dbReference type="Proteomes" id="UP000240883"/>
    </source>
</evidence>
<evidence type="ECO:0000256" key="1">
    <source>
        <dbReference type="SAM" id="MobiDB-lite"/>
    </source>
</evidence>
<name>A0A2T2P4V0_CORCC</name>
<dbReference type="OrthoDB" id="3800186at2759"/>
<keyword evidence="3" id="KW-1185">Reference proteome</keyword>